<sequence length="360" mass="39151">MDGEIVPELLAGVTPGRTRIEWARIEAWLGTPLPGAYRQLCDRFGSLYVGDWLWLHAPVRFTEYSPFDRELAAIRSEARDACEATGLPAPVFHPKKGGLLPFGSSRGGEGVFWDTSGEDPDDWPVVVLAHAAGAYGNARWVRSGLTLVPFLEALVTTGVRGTDGAEYGPLPASMARAYVDASTSYWTPPDRAARSDPRRKGLTAGSGLKALQVLVPPQPPSAGHRPPEERDDLPADYLALIAAYGPGTWRGWLRVAAPADLGPGGRREMPWAVARRDDDFLPFADSIDGDVLGWVRRGDPDRWPIAWVPRHDDPGPAQQLTFTSVLLSWLRGKPVGTVLAPPDPDIDLVDQATFEPWTVG</sequence>
<dbReference type="SMART" id="SM00860">
    <property type="entry name" value="SMI1_KNR4"/>
    <property type="match status" value="1"/>
</dbReference>
<dbReference type="SUPFAM" id="SSF160631">
    <property type="entry name" value="SMI1/KNR4-like"/>
    <property type="match status" value="1"/>
</dbReference>
<accession>A0ABW2N6K8</accession>
<protein>
    <recommendedName>
        <fullName evidence="1">Knr4/Smi1-like domain-containing protein</fullName>
    </recommendedName>
</protein>
<gene>
    <name evidence="2" type="ORF">ACFQO6_21710</name>
</gene>
<name>A0ABW2N6K8_9ACTN</name>
<proteinExistence type="predicted"/>
<evidence type="ECO:0000259" key="1">
    <source>
        <dbReference type="SMART" id="SM00860"/>
    </source>
</evidence>
<dbReference type="InterPro" id="IPR018958">
    <property type="entry name" value="Knr4/Smi1-like_dom"/>
</dbReference>
<dbReference type="EMBL" id="JBHTCH010000028">
    <property type="protein sequence ID" value="MFC7362902.1"/>
    <property type="molecule type" value="Genomic_DNA"/>
</dbReference>
<dbReference type="InterPro" id="IPR037883">
    <property type="entry name" value="Knr4/Smi1-like_sf"/>
</dbReference>
<reference evidence="3" key="1">
    <citation type="journal article" date="2019" name="Int. J. Syst. Evol. Microbiol.">
        <title>The Global Catalogue of Microorganisms (GCM) 10K type strain sequencing project: providing services to taxonomists for standard genome sequencing and annotation.</title>
        <authorList>
            <consortium name="The Broad Institute Genomics Platform"/>
            <consortium name="The Broad Institute Genome Sequencing Center for Infectious Disease"/>
            <person name="Wu L."/>
            <person name="Ma J."/>
        </authorList>
    </citation>
    <scope>NUCLEOTIDE SEQUENCE [LARGE SCALE GENOMIC DNA]</scope>
    <source>
        <strain evidence="3">FCH27</strain>
    </source>
</reference>
<comment type="caution">
    <text evidence="2">The sequence shown here is derived from an EMBL/GenBank/DDBJ whole genome shotgun (WGS) entry which is preliminary data.</text>
</comment>
<evidence type="ECO:0000313" key="2">
    <source>
        <dbReference type="EMBL" id="MFC7362902.1"/>
    </source>
</evidence>
<organism evidence="2 3">
    <name type="scientific">Nocardioides astragali</name>
    <dbReference type="NCBI Taxonomy" id="1776736"/>
    <lineage>
        <taxon>Bacteria</taxon>
        <taxon>Bacillati</taxon>
        <taxon>Actinomycetota</taxon>
        <taxon>Actinomycetes</taxon>
        <taxon>Propionibacteriales</taxon>
        <taxon>Nocardioidaceae</taxon>
        <taxon>Nocardioides</taxon>
    </lineage>
</organism>
<evidence type="ECO:0000313" key="3">
    <source>
        <dbReference type="Proteomes" id="UP001596524"/>
    </source>
</evidence>
<dbReference type="Proteomes" id="UP001596524">
    <property type="component" value="Unassembled WGS sequence"/>
</dbReference>
<feature type="domain" description="Knr4/Smi1-like" evidence="1">
    <location>
        <begin position="16"/>
        <end position="332"/>
    </location>
</feature>
<keyword evidence="3" id="KW-1185">Reference proteome</keyword>
<dbReference type="RefSeq" id="WP_255891289.1">
    <property type="nucleotide sequence ID" value="NZ_JAFMZM010000004.1"/>
</dbReference>